<comment type="similarity">
    <text evidence="2 11 12">Belongs to the TonB-dependent receptor family.</text>
</comment>
<evidence type="ECO:0000313" key="16">
    <source>
        <dbReference type="Proteomes" id="UP000575469"/>
    </source>
</evidence>
<evidence type="ECO:0000256" key="10">
    <source>
        <dbReference type="ARBA" id="ARBA00023237"/>
    </source>
</evidence>
<dbReference type="EMBL" id="JABBZM010000005">
    <property type="protein sequence ID" value="NMV37806.1"/>
    <property type="molecule type" value="Genomic_DNA"/>
</dbReference>
<dbReference type="PANTHER" id="PTHR30069:SF29">
    <property type="entry name" value="HEMOGLOBIN AND HEMOGLOBIN-HAPTOGLOBIN-BINDING PROTEIN 1-RELATED"/>
    <property type="match status" value="1"/>
</dbReference>
<keyword evidence="4 11" id="KW-1134">Transmembrane beta strand</keyword>
<comment type="caution">
    <text evidence="15">The sequence shown here is derived from an EMBL/GenBank/DDBJ whole genome shotgun (WGS) entry which is preliminary data.</text>
</comment>
<evidence type="ECO:0000256" key="4">
    <source>
        <dbReference type="ARBA" id="ARBA00022452"/>
    </source>
</evidence>
<dbReference type="Proteomes" id="UP000575469">
    <property type="component" value="Unassembled WGS sequence"/>
</dbReference>
<dbReference type="PANTHER" id="PTHR30069">
    <property type="entry name" value="TONB-DEPENDENT OUTER MEMBRANE RECEPTOR"/>
    <property type="match status" value="1"/>
</dbReference>
<accession>A0A848NZC9</accession>
<dbReference type="GO" id="GO:0015344">
    <property type="term" value="F:siderophore uptake transmembrane transporter activity"/>
    <property type="evidence" value="ECO:0007669"/>
    <property type="project" value="TreeGrafter"/>
</dbReference>
<proteinExistence type="inferred from homology"/>
<dbReference type="AlphaFoldDB" id="A0A848NZC9"/>
<evidence type="ECO:0000259" key="14">
    <source>
        <dbReference type="Pfam" id="PF07715"/>
    </source>
</evidence>
<feature type="domain" description="TonB-dependent receptor-like beta-barrel" evidence="13">
    <location>
        <begin position="296"/>
        <end position="669"/>
    </location>
</feature>
<evidence type="ECO:0000259" key="13">
    <source>
        <dbReference type="Pfam" id="PF00593"/>
    </source>
</evidence>
<dbReference type="GO" id="GO:0009279">
    <property type="term" value="C:cell outer membrane"/>
    <property type="evidence" value="ECO:0007669"/>
    <property type="project" value="UniProtKB-SubCell"/>
</dbReference>
<evidence type="ECO:0000256" key="11">
    <source>
        <dbReference type="PROSITE-ProRule" id="PRU01360"/>
    </source>
</evidence>
<evidence type="ECO:0000256" key="12">
    <source>
        <dbReference type="RuleBase" id="RU003357"/>
    </source>
</evidence>
<evidence type="ECO:0000256" key="5">
    <source>
        <dbReference type="ARBA" id="ARBA00022692"/>
    </source>
</evidence>
<sequence>MSPLVVIARALVRRVFHGPRKHVRAMVPFGLLPHLLLRNFGRIGNAQMFALAFLLVPAVVYAGADVNDLTELPIEQLMLVQVVTGASKYAEAANEAPANVQVITAEDIKTSGWRTLADILGSLLGLYTNYDRNYASLGARGFLRPGDYDTRFLLLIDGYRTNDSVFDEAAVGTDAMLDVDLIERIEYVPGAGSAVYGSNALFGVINIITKRGRDIGGVQISGATGSANARDGRVTWGNRADNGAEWLLSASVNDAPGRDLYFPQFNQPGVSDGVARGMDFDRGKRLFAKSSFGEFGLTFGYADRTKGTPTAPYDQLFNDPRSRTIDTRQMLNGTWQHALDDATDVSARLYWGRYVSQGHYVYNYPPVTENRDWYDSAWYGAEFKLVTRRFDQHTLAIGTELQRDYRDAMRNFDVTPYFSYLDDHRNNTRVGIYVQDQFAISQDWVLDTGLRYDHTTFSPGIFSPRVGLIWHAAPTTTVKAIYGMAYRAPNDYELNYQTVAPGGQQVNTGLVAERIRTYEAVLEQQVSAGGKATLSVFQNNVSNLISQSEDPNTGLLYFSNVSRVRTRGAELGYQQNWPGGTRLRASYSFQHSEDGATGQTLSDSPRHMLKLNASTPLWRSDWRAGLEAQYISNRLTTSGSVGGYWIANLTLLATRLTPNLEMSASLYNLFDRRYADPAGPEVEMPAIRQDGRTFRLKLTYTFR</sequence>
<evidence type="ECO:0000256" key="6">
    <source>
        <dbReference type="ARBA" id="ARBA00022729"/>
    </source>
</evidence>
<keyword evidence="7 12" id="KW-0798">TonB box</keyword>
<dbReference type="InterPro" id="IPR036942">
    <property type="entry name" value="Beta-barrel_TonB_sf"/>
</dbReference>
<name>A0A848NZC9_9RALS</name>
<dbReference type="GO" id="GO:0044718">
    <property type="term" value="P:siderophore transmembrane transport"/>
    <property type="evidence" value="ECO:0007669"/>
    <property type="project" value="TreeGrafter"/>
</dbReference>
<dbReference type="InterPro" id="IPR012910">
    <property type="entry name" value="Plug_dom"/>
</dbReference>
<reference evidence="15 16" key="1">
    <citation type="submission" date="2020-04" db="EMBL/GenBank/DDBJ databases">
        <title>Ralstonia insidiosa genome sequencing and assembly.</title>
        <authorList>
            <person name="Martins R.C.R."/>
            <person name="Perdigao-Neto L.V."/>
            <person name="Levin A.S.S."/>
            <person name="Costa S.F."/>
        </authorList>
    </citation>
    <scope>NUCLEOTIDE SEQUENCE [LARGE SCALE GENOMIC DNA]</scope>
    <source>
        <strain evidence="15 16">5047</strain>
    </source>
</reference>
<dbReference type="CDD" id="cd01347">
    <property type="entry name" value="ligand_gated_channel"/>
    <property type="match status" value="1"/>
</dbReference>
<evidence type="ECO:0000256" key="1">
    <source>
        <dbReference type="ARBA" id="ARBA00004571"/>
    </source>
</evidence>
<evidence type="ECO:0000256" key="3">
    <source>
        <dbReference type="ARBA" id="ARBA00022448"/>
    </source>
</evidence>
<dbReference type="Pfam" id="PF07715">
    <property type="entry name" value="Plug"/>
    <property type="match status" value="1"/>
</dbReference>
<dbReference type="SUPFAM" id="SSF56935">
    <property type="entry name" value="Porins"/>
    <property type="match status" value="1"/>
</dbReference>
<keyword evidence="9 15" id="KW-0675">Receptor</keyword>
<feature type="domain" description="TonB-dependent receptor plug" evidence="14">
    <location>
        <begin position="94"/>
        <end position="204"/>
    </location>
</feature>
<dbReference type="Gene3D" id="2.170.130.10">
    <property type="entry name" value="TonB-dependent receptor, plug domain"/>
    <property type="match status" value="1"/>
</dbReference>
<keyword evidence="10 11" id="KW-0998">Cell outer membrane</keyword>
<dbReference type="PROSITE" id="PS52016">
    <property type="entry name" value="TONB_DEPENDENT_REC_3"/>
    <property type="match status" value="1"/>
</dbReference>
<dbReference type="InterPro" id="IPR000531">
    <property type="entry name" value="Beta-barrel_TonB"/>
</dbReference>
<dbReference type="Gene3D" id="2.40.170.20">
    <property type="entry name" value="TonB-dependent receptor, beta-barrel domain"/>
    <property type="match status" value="1"/>
</dbReference>
<gene>
    <name evidence="15" type="ORF">HGR00_07775</name>
</gene>
<evidence type="ECO:0000256" key="9">
    <source>
        <dbReference type="ARBA" id="ARBA00023170"/>
    </source>
</evidence>
<dbReference type="Pfam" id="PF00593">
    <property type="entry name" value="TonB_dep_Rec_b-barrel"/>
    <property type="match status" value="1"/>
</dbReference>
<keyword evidence="6" id="KW-0732">Signal</keyword>
<dbReference type="InterPro" id="IPR039426">
    <property type="entry name" value="TonB-dep_rcpt-like"/>
</dbReference>
<comment type="subcellular location">
    <subcellularLocation>
        <location evidence="1 11">Cell outer membrane</location>
        <topology evidence="1 11">Multi-pass membrane protein</topology>
    </subcellularLocation>
</comment>
<keyword evidence="3 11" id="KW-0813">Transport</keyword>
<organism evidence="15 16">
    <name type="scientific">Ralstonia insidiosa</name>
    <dbReference type="NCBI Taxonomy" id="190721"/>
    <lineage>
        <taxon>Bacteria</taxon>
        <taxon>Pseudomonadati</taxon>
        <taxon>Pseudomonadota</taxon>
        <taxon>Betaproteobacteria</taxon>
        <taxon>Burkholderiales</taxon>
        <taxon>Burkholderiaceae</taxon>
        <taxon>Ralstonia</taxon>
    </lineage>
</organism>
<protein>
    <submittedName>
        <fullName evidence="15">TonB-dependent receptor</fullName>
    </submittedName>
</protein>
<evidence type="ECO:0000256" key="8">
    <source>
        <dbReference type="ARBA" id="ARBA00023136"/>
    </source>
</evidence>
<evidence type="ECO:0000256" key="7">
    <source>
        <dbReference type="ARBA" id="ARBA00023077"/>
    </source>
</evidence>
<evidence type="ECO:0000256" key="2">
    <source>
        <dbReference type="ARBA" id="ARBA00009810"/>
    </source>
</evidence>
<evidence type="ECO:0000313" key="15">
    <source>
        <dbReference type="EMBL" id="NMV37806.1"/>
    </source>
</evidence>
<keyword evidence="8 11" id="KW-0472">Membrane</keyword>
<dbReference type="InterPro" id="IPR037066">
    <property type="entry name" value="Plug_dom_sf"/>
</dbReference>
<keyword evidence="5 11" id="KW-0812">Transmembrane</keyword>